<dbReference type="InterPro" id="IPR001387">
    <property type="entry name" value="Cro/C1-type_HTH"/>
</dbReference>
<feature type="compositionally biased region" description="Basic and acidic residues" evidence="1">
    <location>
        <begin position="99"/>
        <end position="113"/>
    </location>
</feature>
<dbReference type="PROSITE" id="PS50943">
    <property type="entry name" value="HTH_CROC1"/>
    <property type="match status" value="1"/>
</dbReference>
<dbReference type="SUPFAM" id="SSF47413">
    <property type="entry name" value="lambda repressor-like DNA-binding domains"/>
    <property type="match status" value="1"/>
</dbReference>
<gene>
    <name evidence="3" type="ORF">DES35_101862</name>
</gene>
<keyword evidence="4" id="KW-1185">Reference proteome</keyword>
<accession>A0A369A8V9</accession>
<dbReference type="GO" id="GO:0003677">
    <property type="term" value="F:DNA binding"/>
    <property type="evidence" value="ECO:0007669"/>
    <property type="project" value="UniProtKB-KW"/>
</dbReference>
<dbReference type="AlphaFoldDB" id="A0A369A8V9"/>
<feature type="region of interest" description="Disordered" evidence="1">
    <location>
        <begin position="98"/>
        <end position="125"/>
    </location>
</feature>
<dbReference type="InterPro" id="IPR010982">
    <property type="entry name" value="Lambda_DNA-bd_dom_sf"/>
</dbReference>
<dbReference type="Proteomes" id="UP000253517">
    <property type="component" value="Unassembled WGS sequence"/>
</dbReference>
<dbReference type="RefSeq" id="WP_114365880.1">
    <property type="nucleotide sequence ID" value="NZ_BHZF01000001.1"/>
</dbReference>
<dbReference type="SMART" id="SM00530">
    <property type="entry name" value="HTH_XRE"/>
    <property type="match status" value="1"/>
</dbReference>
<reference evidence="3 4" key="1">
    <citation type="submission" date="2018-07" db="EMBL/GenBank/DDBJ databases">
        <title>Genomic Encyclopedia of Type Strains, Phase IV (KMG-IV): sequencing the most valuable type-strain genomes for metagenomic binning, comparative biology and taxonomic classification.</title>
        <authorList>
            <person name="Goeker M."/>
        </authorList>
    </citation>
    <scope>NUCLEOTIDE SEQUENCE [LARGE SCALE GENOMIC DNA]</scope>
    <source>
        <strain evidence="3 4">DSM 21410</strain>
    </source>
</reference>
<name>A0A369A8V9_9FLAO</name>
<sequence length="164" mass="18419">MNTNEVVGRIRKLQMLKGLSNNEFAELLGISPAALSHIYNGRNAPSMTILEAIFRKFPNVNFNHLIKGEGNLLEPLNEMKDNNTLFSNQLTDNYNTVNRMDESGKHPNSDSKEAVSIPANKNLESSQRELTNENISNLFTIVKVALFTSDGKVIFYTPTQDFNL</sequence>
<evidence type="ECO:0000313" key="4">
    <source>
        <dbReference type="Proteomes" id="UP000253517"/>
    </source>
</evidence>
<protein>
    <submittedName>
        <fullName evidence="3">DNA-binding XRE family transcriptional regulator</fullName>
    </submittedName>
</protein>
<organism evidence="3 4">
    <name type="scientific">Schleiferia thermophila</name>
    <dbReference type="NCBI Taxonomy" id="884107"/>
    <lineage>
        <taxon>Bacteria</taxon>
        <taxon>Pseudomonadati</taxon>
        <taxon>Bacteroidota</taxon>
        <taxon>Flavobacteriia</taxon>
        <taxon>Flavobacteriales</taxon>
        <taxon>Schleiferiaceae</taxon>
        <taxon>Schleiferia</taxon>
    </lineage>
</organism>
<dbReference type="Gene3D" id="1.10.260.40">
    <property type="entry name" value="lambda repressor-like DNA-binding domains"/>
    <property type="match status" value="1"/>
</dbReference>
<dbReference type="EMBL" id="QPJS01000001">
    <property type="protein sequence ID" value="RCX05575.1"/>
    <property type="molecule type" value="Genomic_DNA"/>
</dbReference>
<evidence type="ECO:0000259" key="2">
    <source>
        <dbReference type="PROSITE" id="PS50943"/>
    </source>
</evidence>
<dbReference type="Pfam" id="PF01381">
    <property type="entry name" value="HTH_3"/>
    <property type="match status" value="1"/>
</dbReference>
<evidence type="ECO:0000256" key="1">
    <source>
        <dbReference type="SAM" id="MobiDB-lite"/>
    </source>
</evidence>
<evidence type="ECO:0000313" key="3">
    <source>
        <dbReference type="EMBL" id="RCX05575.1"/>
    </source>
</evidence>
<dbReference type="CDD" id="cd00093">
    <property type="entry name" value="HTH_XRE"/>
    <property type="match status" value="1"/>
</dbReference>
<keyword evidence="3" id="KW-0238">DNA-binding</keyword>
<comment type="caution">
    <text evidence="3">The sequence shown here is derived from an EMBL/GenBank/DDBJ whole genome shotgun (WGS) entry which is preliminary data.</text>
</comment>
<feature type="domain" description="HTH cro/C1-type" evidence="2">
    <location>
        <begin position="10"/>
        <end position="65"/>
    </location>
</feature>
<proteinExistence type="predicted"/>